<feature type="region of interest" description="Disordered" evidence="1">
    <location>
        <begin position="79"/>
        <end position="99"/>
    </location>
</feature>
<gene>
    <name evidence="2" type="ORF">SKAU_G00258160</name>
</gene>
<proteinExistence type="predicted"/>
<name>A0A9Q1F4A8_SYNKA</name>
<protein>
    <submittedName>
        <fullName evidence="2">Uncharacterized protein</fullName>
    </submittedName>
</protein>
<evidence type="ECO:0000313" key="3">
    <source>
        <dbReference type="Proteomes" id="UP001152622"/>
    </source>
</evidence>
<organism evidence="2 3">
    <name type="scientific">Synaphobranchus kaupii</name>
    <name type="common">Kaup's arrowtooth eel</name>
    <dbReference type="NCBI Taxonomy" id="118154"/>
    <lineage>
        <taxon>Eukaryota</taxon>
        <taxon>Metazoa</taxon>
        <taxon>Chordata</taxon>
        <taxon>Craniata</taxon>
        <taxon>Vertebrata</taxon>
        <taxon>Euteleostomi</taxon>
        <taxon>Actinopterygii</taxon>
        <taxon>Neopterygii</taxon>
        <taxon>Teleostei</taxon>
        <taxon>Anguilliformes</taxon>
        <taxon>Synaphobranchidae</taxon>
        <taxon>Synaphobranchus</taxon>
    </lineage>
</organism>
<keyword evidence="3" id="KW-1185">Reference proteome</keyword>
<dbReference type="EMBL" id="JAINUF010000009">
    <property type="protein sequence ID" value="KAJ8350686.1"/>
    <property type="molecule type" value="Genomic_DNA"/>
</dbReference>
<dbReference type="Proteomes" id="UP001152622">
    <property type="component" value="Chromosome 9"/>
</dbReference>
<accession>A0A9Q1F4A8</accession>
<feature type="region of interest" description="Disordered" evidence="1">
    <location>
        <begin position="43"/>
        <end position="66"/>
    </location>
</feature>
<sequence>MTPGREEGYPGPVTEDGSWNGRCVNERTRRGWGASRFACAGPRPPWMSEAPENASQDLPPNSSRRRELPAALFNLLAPLDLPAPPPPPTALGNLSKPKSVNLQEARSCPYLRF</sequence>
<dbReference type="AlphaFoldDB" id="A0A9Q1F4A8"/>
<feature type="region of interest" description="Disordered" evidence="1">
    <location>
        <begin position="1"/>
        <end position="21"/>
    </location>
</feature>
<comment type="caution">
    <text evidence="2">The sequence shown here is derived from an EMBL/GenBank/DDBJ whole genome shotgun (WGS) entry which is preliminary data.</text>
</comment>
<evidence type="ECO:0000313" key="2">
    <source>
        <dbReference type="EMBL" id="KAJ8350686.1"/>
    </source>
</evidence>
<reference evidence="2" key="1">
    <citation type="journal article" date="2023" name="Science">
        <title>Genome structures resolve the early diversification of teleost fishes.</title>
        <authorList>
            <person name="Parey E."/>
            <person name="Louis A."/>
            <person name="Montfort J."/>
            <person name="Bouchez O."/>
            <person name="Roques C."/>
            <person name="Iampietro C."/>
            <person name="Lluch J."/>
            <person name="Castinel A."/>
            <person name="Donnadieu C."/>
            <person name="Desvignes T."/>
            <person name="Floi Bucao C."/>
            <person name="Jouanno E."/>
            <person name="Wen M."/>
            <person name="Mejri S."/>
            <person name="Dirks R."/>
            <person name="Jansen H."/>
            <person name="Henkel C."/>
            <person name="Chen W.J."/>
            <person name="Zahm M."/>
            <person name="Cabau C."/>
            <person name="Klopp C."/>
            <person name="Thompson A.W."/>
            <person name="Robinson-Rechavi M."/>
            <person name="Braasch I."/>
            <person name="Lecointre G."/>
            <person name="Bobe J."/>
            <person name="Postlethwait J.H."/>
            <person name="Berthelot C."/>
            <person name="Roest Crollius H."/>
            <person name="Guiguen Y."/>
        </authorList>
    </citation>
    <scope>NUCLEOTIDE SEQUENCE</scope>
    <source>
        <strain evidence="2">WJC10195</strain>
    </source>
</reference>
<evidence type="ECO:0000256" key="1">
    <source>
        <dbReference type="SAM" id="MobiDB-lite"/>
    </source>
</evidence>
<feature type="compositionally biased region" description="Polar residues" evidence="1">
    <location>
        <begin position="53"/>
        <end position="62"/>
    </location>
</feature>